<organism evidence="2 3">
    <name type="scientific">Racocetra fulgida</name>
    <dbReference type="NCBI Taxonomy" id="60492"/>
    <lineage>
        <taxon>Eukaryota</taxon>
        <taxon>Fungi</taxon>
        <taxon>Fungi incertae sedis</taxon>
        <taxon>Mucoromycota</taxon>
        <taxon>Glomeromycotina</taxon>
        <taxon>Glomeromycetes</taxon>
        <taxon>Diversisporales</taxon>
        <taxon>Gigasporaceae</taxon>
        <taxon>Racocetra</taxon>
    </lineage>
</organism>
<dbReference type="Pfam" id="PF15787">
    <property type="entry name" value="DUF4704"/>
    <property type="match status" value="1"/>
</dbReference>
<dbReference type="AlphaFoldDB" id="A0A9N9JJN1"/>
<gene>
    <name evidence="2" type="ORF">RFULGI_LOCUS15700</name>
</gene>
<feature type="domain" description="DUF4704" evidence="1">
    <location>
        <begin position="46"/>
        <end position="130"/>
    </location>
</feature>
<dbReference type="EMBL" id="CAJVPZ010051809">
    <property type="protein sequence ID" value="CAG8779652.1"/>
    <property type="molecule type" value="Genomic_DNA"/>
</dbReference>
<feature type="non-terminal residue" evidence="2">
    <location>
        <position position="286"/>
    </location>
</feature>
<evidence type="ECO:0000313" key="2">
    <source>
        <dbReference type="EMBL" id="CAG8779652.1"/>
    </source>
</evidence>
<dbReference type="PANTHER" id="PTHR13743">
    <property type="entry name" value="BEIGE/BEACH-RELATED"/>
    <property type="match status" value="1"/>
</dbReference>
<sequence length="286" mass="32814">PNIKSNLFDGTTLCSKILFNFHVKASIGQKCINLASRNLITQEPVTATLFDIEKCTTLSLRNAIHCLGDVEILFPIIMKFDNLDSVSLQAPFGSQDDFFASEGPCKAFFALLSSLLQNNSKSQNHIVKSRDLAQEVYSNLVFEFRLWMYATIDIQKYCIDFLKTFIDARKLIDDSETPPLVLPPIKNFKIIVAILALLDSEATKKTVQCRILEDLVLMFKQNITFCTELHKIWLWQKYLIRLVPIYSRRDDIISGKGDKDITDWALEFIAIVIWNLFDVDKDAYRI</sequence>
<proteinExistence type="predicted"/>
<comment type="caution">
    <text evidence="2">The sequence shown here is derived from an EMBL/GenBank/DDBJ whole genome shotgun (WGS) entry which is preliminary data.</text>
</comment>
<reference evidence="2" key="1">
    <citation type="submission" date="2021-06" db="EMBL/GenBank/DDBJ databases">
        <authorList>
            <person name="Kallberg Y."/>
            <person name="Tangrot J."/>
            <person name="Rosling A."/>
        </authorList>
    </citation>
    <scope>NUCLEOTIDE SEQUENCE</scope>
    <source>
        <strain evidence="2">IN212</strain>
    </source>
</reference>
<dbReference type="GO" id="GO:0005829">
    <property type="term" value="C:cytosol"/>
    <property type="evidence" value="ECO:0007669"/>
    <property type="project" value="TreeGrafter"/>
</dbReference>
<evidence type="ECO:0000259" key="1">
    <source>
        <dbReference type="Pfam" id="PF15787"/>
    </source>
</evidence>
<dbReference type="GO" id="GO:0016020">
    <property type="term" value="C:membrane"/>
    <property type="evidence" value="ECO:0007669"/>
    <property type="project" value="TreeGrafter"/>
</dbReference>
<dbReference type="InterPro" id="IPR031570">
    <property type="entry name" value="NBEA/BDCP_DUF4704"/>
</dbReference>
<dbReference type="InterPro" id="IPR050865">
    <property type="entry name" value="BEACH_Domain"/>
</dbReference>
<dbReference type="Proteomes" id="UP000789396">
    <property type="component" value="Unassembled WGS sequence"/>
</dbReference>
<keyword evidence="3" id="KW-1185">Reference proteome</keyword>
<dbReference type="GO" id="GO:0019901">
    <property type="term" value="F:protein kinase binding"/>
    <property type="evidence" value="ECO:0007669"/>
    <property type="project" value="TreeGrafter"/>
</dbReference>
<protein>
    <submittedName>
        <fullName evidence="2">1946_t:CDS:1</fullName>
    </submittedName>
</protein>
<dbReference type="PANTHER" id="PTHR13743:SF112">
    <property type="entry name" value="BEACH DOMAIN-CONTAINING PROTEIN"/>
    <property type="match status" value="1"/>
</dbReference>
<dbReference type="GO" id="GO:0008104">
    <property type="term" value="P:intracellular protein localization"/>
    <property type="evidence" value="ECO:0007669"/>
    <property type="project" value="TreeGrafter"/>
</dbReference>
<evidence type="ECO:0000313" key="3">
    <source>
        <dbReference type="Proteomes" id="UP000789396"/>
    </source>
</evidence>
<name>A0A9N9JJN1_9GLOM</name>
<accession>A0A9N9JJN1</accession>
<dbReference type="OrthoDB" id="10642770at2759"/>
<feature type="non-terminal residue" evidence="2">
    <location>
        <position position="1"/>
    </location>
</feature>